<evidence type="ECO:0000256" key="16">
    <source>
        <dbReference type="ARBA" id="ARBA00035852"/>
    </source>
</evidence>
<evidence type="ECO:0000256" key="12">
    <source>
        <dbReference type="ARBA" id="ARBA00023098"/>
    </source>
</evidence>
<keyword evidence="13" id="KW-0496">Mitochondrion</keyword>
<keyword evidence="7" id="KW-0053">Apoptosis</keyword>
<dbReference type="PANTHER" id="PTHR12418">
    <property type="entry name" value="ACYL-COENZYME A THIOESTERASE THEM4"/>
    <property type="match status" value="1"/>
</dbReference>
<comment type="catalytic activity">
    <reaction evidence="16">
        <text>(5Z,8Z,11Z,14Z)-eicosatetraenoyl-CoA + H2O = (5Z,8Z,11Z,14Z)-eicosatetraenoate + CoA + H(+)</text>
        <dbReference type="Rhea" id="RHEA:40151"/>
        <dbReference type="ChEBI" id="CHEBI:15377"/>
        <dbReference type="ChEBI" id="CHEBI:15378"/>
        <dbReference type="ChEBI" id="CHEBI:32395"/>
        <dbReference type="ChEBI" id="CHEBI:57287"/>
        <dbReference type="ChEBI" id="CHEBI:57368"/>
    </reaction>
    <physiologicalReaction direction="left-to-right" evidence="16">
        <dbReference type="Rhea" id="RHEA:40152"/>
    </physiologicalReaction>
</comment>
<name>A0A3B1CCX2_9ZZZZ</name>
<evidence type="ECO:0000256" key="21">
    <source>
        <dbReference type="ARBA" id="ARBA00043210"/>
    </source>
</evidence>
<evidence type="ECO:0000256" key="8">
    <source>
        <dbReference type="ARBA" id="ARBA00022792"/>
    </source>
</evidence>
<comment type="subcellular location">
    <subcellularLocation>
        <location evidence="3">Cell projection</location>
        <location evidence="3">Ruffle membrane</location>
    </subcellularLocation>
    <subcellularLocation>
        <location evidence="1">Cytoplasm</location>
    </subcellularLocation>
    <subcellularLocation>
        <location evidence="4">Mitochondrion inner membrane</location>
        <topology evidence="4">Peripheral membrane protein</topology>
    </subcellularLocation>
    <subcellularLocation>
        <location evidence="2">Mitochondrion intermembrane space</location>
    </subcellularLocation>
</comment>
<dbReference type="InterPro" id="IPR006683">
    <property type="entry name" value="Thioestr_dom"/>
</dbReference>
<keyword evidence="10" id="KW-0276">Fatty acid metabolism</keyword>
<dbReference type="GO" id="GO:0016787">
    <property type="term" value="F:hydrolase activity"/>
    <property type="evidence" value="ECO:0007669"/>
    <property type="project" value="UniProtKB-KW"/>
</dbReference>
<dbReference type="AlphaFoldDB" id="A0A3B1CCX2"/>
<dbReference type="GO" id="GO:0006631">
    <property type="term" value="P:fatty acid metabolic process"/>
    <property type="evidence" value="ECO:0007669"/>
    <property type="project" value="UniProtKB-KW"/>
</dbReference>
<reference evidence="28" key="1">
    <citation type="submission" date="2018-06" db="EMBL/GenBank/DDBJ databases">
        <authorList>
            <person name="Zhirakovskaya E."/>
        </authorList>
    </citation>
    <scope>NUCLEOTIDE SEQUENCE</scope>
</reference>
<evidence type="ECO:0000256" key="1">
    <source>
        <dbReference type="ARBA" id="ARBA00004496"/>
    </source>
</evidence>
<keyword evidence="15" id="KW-0966">Cell projection</keyword>
<evidence type="ECO:0000256" key="19">
    <source>
        <dbReference type="ARBA" id="ARBA00038848"/>
    </source>
</evidence>
<dbReference type="EMBL" id="UOGD01000409">
    <property type="protein sequence ID" value="VAX28346.1"/>
    <property type="molecule type" value="Genomic_DNA"/>
</dbReference>
<keyword evidence="5" id="KW-1003">Cell membrane</keyword>
<comment type="catalytic activity">
    <reaction evidence="24">
        <text>decanoyl-CoA + H2O = decanoate + CoA + H(+)</text>
        <dbReference type="Rhea" id="RHEA:40059"/>
        <dbReference type="ChEBI" id="CHEBI:15377"/>
        <dbReference type="ChEBI" id="CHEBI:15378"/>
        <dbReference type="ChEBI" id="CHEBI:27689"/>
        <dbReference type="ChEBI" id="CHEBI:57287"/>
        <dbReference type="ChEBI" id="CHEBI:61430"/>
    </reaction>
    <physiologicalReaction direction="left-to-right" evidence="24">
        <dbReference type="Rhea" id="RHEA:40060"/>
    </physiologicalReaction>
</comment>
<evidence type="ECO:0000256" key="15">
    <source>
        <dbReference type="ARBA" id="ARBA00023273"/>
    </source>
</evidence>
<evidence type="ECO:0000256" key="18">
    <source>
        <dbReference type="ARBA" id="ARBA00038456"/>
    </source>
</evidence>
<dbReference type="InterPro" id="IPR029069">
    <property type="entry name" value="HotDog_dom_sf"/>
</dbReference>
<dbReference type="CDD" id="cd03443">
    <property type="entry name" value="PaaI_thioesterase"/>
    <property type="match status" value="1"/>
</dbReference>
<comment type="catalytic activity">
    <reaction evidence="25">
        <text>dodecanoyl-CoA + H2O = dodecanoate + CoA + H(+)</text>
        <dbReference type="Rhea" id="RHEA:30135"/>
        <dbReference type="ChEBI" id="CHEBI:15377"/>
        <dbReference type="ChEBI" id="CHEBI:15378"/>
        <dbReference type="ChEBI" id="CHEBI:18262"/>
        <dbReference type="ChEBI" id="CHEBI:57287"/>
        <dbReference type="ChEBI" id="CHEBI:57375"/>
    </reaction>
    <physiologicalReaction direction="left-to-right" evidence="25">
        <dbReference type="Rhea" id="RHEA:30136"/>
    </physiologicalReaction>
</comment>
<dbReference type="InterPro" id="IPR052365">
    <property type="entry name" value="THEM4/THEM5_acyl-CoA_thioest"/>
</dbReference>
<comment type="catalytic activity">
    <reaction evidence="17">
        <text>(9Z)-octadecenoyl-CoA + H2O = (9Z)-octadecenoate + CoA + H(+)</text>
        <dbReference type="Rhea" id="RHEA:40139"/>
        <dbReference type="ChEBI" id="CHEBI:15377"/>
        <dbReference type="ChEBI" id="CHEBI:15378"/>
        <dbReference type="ChEBI" id="CHEBI:30823"/>
        <dbReference type="ChEBI" id="CHEBI:57287"/>
        <dbReference type="ChEBI" id="CHEBI:57387"/>
    </reaction>
    <physiologicalReaction direction="left-to-right" evidence="17">
        <dbReference type="Rhea" id="RHEA:40140"/>
    </physiologicalReaction>
</comment>
<evidence type="ECO:0000256" key="26">
    <source>
        <dbReference type="ARBA" id="ARBA00048180"/>
    </source>
</evidence>
<keyword evidence="6" id="KW-0963">Cytoplasm</keyword>
<dbReference type="GO" id="GO:0006915">
    <property type="term" value="P:apoptotic process"/>
    <property type="evidence" value="ECO:0007669"/>
    <property type="project" value="UniProtKB-KW"/>
</dbReference>
<evidence type="ECO:0000256" key="7">
    <source>
        <dbReference type="ARBA" id="ARBA00022703"/>
    </source>
</evidence>
<evidence type="ECO:0000256" key="11">
    <source>
        <dbReference type="ARBA" id="ARBA00022946"/>
    </source>
</evidence>
<evidence type="ECO:0000256" key="6">
    <source>
        <dbReference type="ARBA" id="ARBA00022490"/>
    </source>
</evidence>
<dbReference type="Gene3D" id="3.10.129.10">
    <property type="entry name" value="Hotdog Thioesterase"/>
    <property type="match status" value="1"/>
</dbReference>
<evidence type="ECO:0000256" key="17">
    <source>
        <dbReference type="ARBA" id="ARBA00037002"/>
    </source>
</evidence>
<keyword evidence="12" id="KW-0443">Lipid metabolism</keyword>
<protein>
    <recommendedName>
        <fullName evidence="20">Acyl-coenzyme A thioesterase THEM4</fullName>
        <ecNumber evidence="19">3.1.2.2</ecNumber>
    </recommendedName>
    <alternativeName>
        <fullName evidence="21">Thioesterase superfamily member 4</fullName>
    </alternativeName>
</protein>
<dbReference type="GO" id="GO:0005758">
    <property type="term" value="C:mitochondrial intermembrane space"/>
    <property type="evidence" value="ECO:0007669"/>
    <property type="project" value="UniProtKB-SubCell"/>
</dbReference>
<feature type="domain" description="Thioesterase" evidence="27">
    <location>
        <begin position="53"/>
        <end position="126"/>
    </location>
</feature>
<evidence type="ECO:0000256" key="25">
    <source>
        <dbReference type="ARBA" id="ARBA00048074"/>
    </source>
</evidence>
<comment type="catalytic activity">
    <reaction evidence="26">
        <text>tetradecanoyl-CoA + H2O = tetradecanoate + CoA + H(+)</text>
        <dbReference type="Rhea" id="RHEA:40119"/>
        <dbReference type="ChEBI" id="CHEBI:15377"/>
        <dbReference type="ChEBI" id="CHEBI:15378"/>
        <dbReference type="ChEBI" id="CHEBI:30807"/>
        <dbReference type="ChEBI" id="CHEBI:57287"/>
        <dbReference type="ChEBI" id="CHEBI:57385"/>
    </reaction>
    <physiologicalReaction direction="left-to-right" evidence="26">
        <dbReference type="Rhea" id="RHEA:40120"/>
    </physiologicalReaction>
</comment>
<dbReference type="GO" id="GO:0032587">
    <property type="term" value="C:ruffle membrane"/>
    <property type="evidence" value="ECO:0007669"/>
    <property type="project" value="UniProtKB-SubCell"/>
</dbReference>
<dbReference type="SUPFAM" id="SSF54637">
    <property type="entry name" value="Thioesterase/thiol ester dehydrase-isomerase"/>
    <property type="match status" value="1"/>
</dbReference>
<evidence type="ECO:0000256" key="24">
    <source>
        <dbReference type="ARBA" id="ARBA00047969"/>
    </source>
</evidence>
<evidence type="ECO:0000256" key="5">
    <source>
        <dbReference type="ARBA" id="ARBA00022475"/>
    </source>
</evidence>
<dbReference type="EC" id="3.1.2.2" evidence="19"/>
<evidence type="ECO:0000256" key="13">
    <source>
        <dbReference type="ARBA" id="ARBA00023128"/>
    </source>
</evidence>
<evidence type="ECO:0000256" key="4">
    <source>
        <dbReference type="ARBA" id="ARBA00004637"/>
    </source>
</evidence>
<gene>
    <name evidence="28" type="ORF">MNBD_IGNAVI01-1012</name>
</gene>
<keyword evidence="8" id="KW-0999">Mitochondrion inner membrane</keyword>
<keyword evidence="9" id="KW-0378">Hydrolase</keyword>
<dbReference type="Pfam" id="PF03061">
    <property type="entry name" value="4HBT"/>
    <property type="match status" value="1"/>
</dbReference>
<keyword evidence="11" id="KW-0809">Transit peptide</keyword>
<evidence type="ECO:0000256" key="22">
    <source>
        <dbReference type="ARBA" id="ARBA00047588"/>
    </source>
</evidence>
<comment type="catalytic activity">
    <reaction evidence="22">
        <text>octanoyl-CoA + H2O = octanoate + CoA + H(+)</text>
        <dbReference type="Rhea" id="RHEA:30143"/>
        <dbReference type="ChEBI" id="CHEBI:15377"/>
        <dbReference type="ChEBI" id="CHEBI:15378"/>
        <dbReference type="ChEBI" id="CHEBI:25646"/>
        <dbReference type="ChEBI" id="CHEBI:57287"/>
        <dbReference type="ChEBI" id="CHEBI:57386"/>
    </reaction>
    <physiologicalReaction direction="left-to-right" evidence="22">
        <dbReference type="Rhea" id="RHEA:30144"/>
    </physiologicalReaction>
</comment>
<evidence type="ECO:0000256" key="9">
    <source>
        <dbReference type="ARBA" id="ARBA00022801"/>
    </source>
</evidence>
<evidence type="ECO:0000256" key="2">
    <source>
        <dbReference type="ARBA" id="ARBA00004569"/>
    </source>
</evidence>
<dbReference type="PANTHER" id="PTHR12418:SF19">
    <property type="entry name" value="ACYL-COENZYME A THIOESTERASE THEM4"/>
    <property type="match status" value="1"/>
</dbReference>
<keyword evidence="14" id="KW-0472">Membrane</keyword>
<comment type="similarity">
    <text evidence="18">Belongs to the THEM4/THEM5 thioesterase family.</text>
</comment>
<dbReference type="GO" id="GO:0005743">
    <property type="term" value="C:mitochondrial inner membrane"/>
    <property type="evidence" value="ECO:0007669"/>
    <property type="project" value="UniProtKB-SubCell"/>
</dbReference>
<comment type="catalytic activity">
    <reaction evidence="23">
        <text>hexadecanoyl-CoA + H2O = hexadecanoate + CoA + H(+)</text>
        <dbReference type="Rhea" id="RHEA:16645"/>
        <dbReference type="ChEBI" id="CHEBI:7896"/>
        <dbReference type="ChEBI" id="CHEBI:15377"/>
        <dbReference type="ChEBI" id="CHEBI:15378"/>
        <dbReference type="ChEBI" id="CHEBI:57287"/>
        <dbReference type="ChEBI" id="CHEBI:57379"/>
        <dbReference type="EC" id="3.1.2.2"/>
    </reaction>
    <physiologicalReaction direction="left-to-right" evidence="23">
        <dbReference type="Rhea" id="RHEA:16646"/>
    </physiologicalReaction>
</comment>
<proteinExistence type="inferred from homology"/>
<evidence type="ECO:0000256" key="20">
    <source>
        <dbReference type="ARBA" id="ARBA00040123"/>
    </source>
</evidence>
<evidence type="ECO:0000256" key="3">
    <source>
        <dbReference type="ARBA" id="ARBA00004632"/>
    </source>
</evidence>
<evidence type="ECO:0000256" key="14">
    <source>
        <dbReference type="ARBA" id="ARBA00023136"/>
    </source>
</evidence>
<evidence type="ECO:0000313" key="28">
    <source>
        <dbReference type="EMBL" id="VAX28346.1"/>
    </source>
</evidence>
<accession>A0A3B1CCX2</accession>
<organism evidence="28">
    <name type="scientific">hydrothermal vent metagenome</name>
    <dbReference type="NCBI Taxonomy" id="652676"/>
    <lineage>
        <taxon>unclassified sequences</taxon>
        <taxon>metagenomes</taxon>
        <taxon>ecological metagenomes</taxon>
    </lineage>
</organism>
<evidence type="ECO:0000256" key="10">
    <source>
        <dbReference type="ARBA" id="ARBA00022832"/>
    </source>
</evidence>
<evidence type="ECO:0000259" key="27">
    <source>
        <dbReference type="Pfam" id="PF03061"/>
    </source>
</evidence>
<sequence length="168" mass="19056">MIHKINSKQHNSKLCFVCGLKNNFGIHAHFYVTENQELIALFTPSEEHQSYPGRLHGGIASAILDETIGRAILNKYETEVWGVTIELNLKFKKPIPLNQQLKVIGRITNENSRMFEGTGEIILPNGVVAVTAQGKYLKVPIEKITDFDIEENEWRVVELDSDPKEIEI</sequence>
<evidence type="ECO:0000256" key="23">
    <source>
        <dbReference type="ARBA" id="ARBA00047734"/>
    </source>
</evidence>